<reference evidence="1" key="1">
    <citation type="submission" date="2023-03" db="EMBL/GenBank/DDBJ databases">
        <title>Massive genome expansion in bonnet fungi (Mycena s.s.) driven by repeated elements and novel gene families across ecological guilds.</title>
        <authorList>
            <consortium name="Lawrence Berkeley National Laboratory"/>
            <person name="Harder C.B."/>
            <person name="Miyauchi S."/>
            <person name="Viragh M."/>
            <person name="Kuo A."/>
            <person name="Thoen E."/>
            <person name="Andreopoulos B."/>
            <person name="Lu D."/>
            <person name="Skrede I."/>
            <person name="Drula E."/>
            <person name="Henrissat B."/>
            <person name="Morin E."/>
            <person name="Kohler A."/>
            <person name="Barry K."/>
            <person name="LaButti K."/>
            <person name="Morin E."/>
            <person name="Salamov A."/>
            <person name="Lipzen A."/>
            <person name="Mereny Z."/>
            <person name="Hegedus B."/>
            <person name="Baldrian P."/>
            <person name="Stursova M."/>
            <person name="Weitz H."/>
            <person name="Taylor A."/>
            <person name="Grigoriev I.V."/>
            <person name="Nagy L.G."/>
            <person name="Martin F."/>
            <person name="Kauserud H."/>
        </authorList>
    </citation>
    <scope>NUCLEOTIDE SEQUENCE</scope>
    <source>
        <strain evidence="1">9284</strain>
    </source>
</reference>
<dbReference type="Proteomes" id="UP001221142">
    <property type="component" value="Unassembled WGS sequence"/>
</dbReference>
<dbReference type="EMBL" id="JARKIF010000019">
    <property type="protein sequence ID" value="KAJ7618559.1"/>
    <property type="molecule type" value="Genomic_DNA"/>
</dbReference>
<comment type="caution">
    <text evidence="1">The sequence shown here is derived from an EMBL/GenBank/DDBJ whole genome shotgun (WGS) entry which is preliminary data.</text>
</comment>
<sequence length="397" mass="45284">MTGSRRKKPIQLPFPPELCALICEEVGTERKRDLLALCRVSQLFRDEAQRLIFRTVVVTQRQNSSPLESWCYAVTRRPQLAPRVYSLRLTLDHGLDLTSDLDKLARALPKCVNLKELSVGGRNWFSHESHQGWALSNKCTFRLDKFTNSYFKNKFLSQFWNTQSEIRLLSLPVFTGPFPCHSDQLPNLIGLEVANIQALPTGRPLERIQLLTQWNPAMTNLSALVQYSSTLTTLNLVEYHGSTAFSMHRILAQVAVTVPNLVHLGFAELRRQRTAYAPVKPEQPQGMPDAISVPILVRFQRLETFFCHLYNISHFIDVPARKAYSLDEPQDQEAFGRLTMAACGKLRRITVALDMRTPPEFKGDDLVCTLTRTGRDGDVHVEHGTRFDMDKVSMFWV</sequence>
<keyword evidence="2" id="KW-1185">Reference proteome</keyword>
<name>A0AAD7FE33_9AGAR</name>
<evidence type="ECO:0000313" key="2">
    <source>
        <dbReference type="Proteomes" id="UP001221142"/>
    </source>
</evidence>
<evidence type="ECO:0008006" key="3">
    <source>
        <dbReference type="Google" id="ProtNLM"/>
    </source>
</evidence>
<gene>
    <name evidence="1" type="ORF">FB45DRAFT_931913</name>
</gene>
<evidence type="ECO:0000313" key="1">
    <source>
        <dbReference type="EMBL" id="KAJ7618559.1"/>
    </source>
</evidence>
<proteinExistence type="predicted"/>
<organism evidence="1 2">
    <name type="scientific">Roridomyces roridus</name>
    <dbReference type="NCBI Taxonomy" id="1738132"/>
    <lineage>
        <taxon>Eukaryota</taxon>
        <taxon>Fungi</taxon>
        <taxon>Dikarya</taxon>
        <taxon>Basidiomycota</taxon>
        <taxon>Agaricomycotina</taxon>
        <taxon>Agaricomycetes</taxon>
        <taxon>Agaricomycetidae</taxon>
        <taxon>Agaricales</taxon>
        <taxon>Marasmiineae</taxon>
        <taxon>Mycenaceae</taxon>
        <taxon>Roridomyces</taxon>
    </lineage>
</organism>
<protein>
    <recommendedName>
        <fullName evidence="3">F-box domain-containing protein</fullName>
    </recommendedName>
</protein>
<dbReference type="AlphaFoldDB" id="A0AAD7FE33"/>
<accession>A0AAD7FE33</accession>